<proteinExistence type="inferred from homology"/>
<evidence type="ECO:0000256" key="2">
    <source>
        <dbReference type="ARBA" id="ARBA00013531"/>
    </source>
</evidence>
<comment type="similarity">
    <text evidence="14 17">Belongs to the cytochrome b family.</text>
</comment>
<feature type="binding site" description="axial binding residue" evidence="16">
    <location>
        <position position="96"/>
    </location>
    <ligand>
        <name>heme b</name>
        <dbReference type="ChEBI" id="CHEBI:60344"/>
        <label>b566</label>
    </ligand>
    <ligandPart>
        <name>Fe</name>
        <dbReference type="ChEBI" id="CHEBI:18248"/>
    </ligandPart>
</feature>
<feature type="binding site" evidence="15">
    <location>
        <position position="202"/>
    </location>
    <ligand>
        <name>a ubiquinone</name>
        <dbReference type="ChEBI" id="CHEBI:16389"/>
    </ligand>
</feature>
<dbReference type="GO" id="GO:0016491">
    <property type="term" value="F:oxidoreductase activity"/>
    <property type="evidence" value="ECO:0007669"/>
    <property type="project" value="UniProtKB-UniRule"/>
</dbReference>
<dbReference type="CDD" id="cd00284">
    <property type="entry name" value="Cytochrome_b_N"/>
    <property type="match status" value="1"/>
</dbReference>
<comment type="cofactor">
    <cofactor evidence="17">
        <name>heme b</name>
        <dbReference type="ChEBI" id="CHEBI:60344"/>
    </cofactor>
    <text evidence="17">Binds 2 heme groups non-covalently.</text>
</comment>
<keyword evidence="7 16" id="KW-0479">Metal-binding</keyword>
<comment type="cofactor">
    <cofactor evidence="16">
        <name>heme</name>
        <dbReference type="ChEBI" id="CHEBI:30413"/>
    </cofactor>
    <text evidence="16">Binds 2 heme groups non-covalently.</text>
</comment>
<reference evidence="20" key="1">
    <citation type="submission" date="2017-02" db="EMBL/GenBank/DDBJ databases">
        <title>Fungal Comparative Genomics of Melanconis species and Ophiognomonia clavigignenti-juglandacearum at Different Phylogenetic Distances.</title>
        <authorList>
            <person name="Demers J.E."/>
            <person name="Castlebury L.A."/>
        </authorList>
    </citation>
    <scope>NUCLEOTIDE SEQUENCE</scope>
    <source>
        <strain evidence="20">ATCC36624</strain>
    </source>
</reference>
<feature type="transmembrane region" description="Helical" evidence="17">
    <location>
        <begin position="321"/>
        <end position="342"/>
    </location>
</feature>
<evidence type="ECO:0000256" key="16">
    <source>
        <dbReference type="PIRSR" id="PIRSR038885-2"/>
    </source>
</evidence>
<feature type="domain" description="Cytochrome b/b6 N-terminal region profile" evidence="18">
    <location>
        <begin position="1"/>
        <end position="210"/>
    </location>
</feature>
<dbReference type="PIRSF" id="PIRSF038885">
    <property type="entry name" value="COB"/>
    <property type="match status" value="1"/>
</dbReference>
<feature type="domain" description="Cytochrome b/b6 C-terminal region profile" evidence="19">
    <location>
        <begin position="212"/>
        <end position="382"/>
    </location>
</feature>
<accession>A0A2C9DSD2</accession>
<evidence type="ECO:0000256" key="13">
    <source>
        <dbReference type="ARBA" id="ARBA00023136"/>
    </source>
</evidence>
<evidence type="ECO:0000256" key="9">
    <source>
        <dbReference type="ARBA" id="ARBA00022982"/>
    </source>
</evidence>
<dbReference type="FunFam" id="1.20.810.10:FF:000002">
    <property type="entry name" value="Cytochrome b"/>
    <property type="match status" value="1"/>
</dbReference>
<evidence type="ECO:0000313" key="20">
    <source>
        <dbReference type="EMBL" id="ATI20575.1"/>
    </source>
</evidence>
<name>A0A2C9DSD2_9PEZI</name>
<dbReference type="InterPro" id="IPR005798">
    <property type="entry name" value="Cyt_b/b6_C"/>
</dbReference>
<evidence type="ECO:0000256" key="11">
    <source>
        <dbReference type="ARBA" id="ARBA00023004"/>
    </source>
</evidence>
<evidence type="ECO:0000259" key="19">
    <source>
        <dbReference type="PROSITE" id="PS51003"/>
    </source>
</evidence>
<organism evidence="20">
    <name type="scientific">Ophiognomonia clavigignenti-juglandacearum</name>
    <dbReference type="NCBI Taxonomy" id="218668"/>
    <lineage>
        <taxon>Eukaryota</taxon>
        <taxon>Fungi</taxon>
        <taxon>Dikarya</taxon>
        <taxon>Ascomycota</taxon>
        <taxon>Pezizomycotina</taxon>
        <taxon>Sordariomycetes</taxon>
        <taxon>Sordariomycetidae</taxon>
        <taxon>Diaporthales</taxon>
        <taxon>Gnomoniaceae</taxon>
        <taxon>Ophiognomonia</taxon>
    </lineage>
</organism>
<keyword evidence="11 16" id="KW-0408">Iron</keyword>
<dbReference type="CDD" id="cd00290">
    <property type="entry name" value="cytochrome_b_C"/>
    <property type="match status" value="1"/>
</dbReference>
<evidence type="ECO:0000256" key="8">
    <source>
        <dbReference type="ARBA" id="ARBA00022792"/>
    </source>
</evidence>
<evidence type="ECO:0000256" key="5">
    <source>
        <dbReference type="ARBA" id="ARBA00022660"/>
    </source>
</evidence>
<feature type="transmembrane region" description="Helical" evidence="17">
    <location>
        <begin position="348"/>
        <end position="374"/>
    </location>
</feature>
<keyword evidence="5 17" id="KW-0679">Respiratory chain</keyword>
<evidence type="ECO:0000256" key="17">
    <source>
        <dbReference type="RuleBase" id="RU362117"/>
    </source>
</evidence>
<dbReference type="InterPro" id="IPR027387">
    <property type="entry name" value="Cytb/b6-like_sf"/>
</dbReference>
<evidence type="ECO:0000256" key="6">
    <source>
        <dbReference type="ARBA" id="ARBA00022692"/>
    </source>
</evidence>
<evidence type="ECO:0000256" key="15">
    <source>
        <dbReference type="PIRSR" id="PIRSR038885-1"/>
    </source>
</evidence>
<geneLocation type="mitochondrion" evidence="20"/>
<gene>
    <name evidence="20" type="primary">cob</name>
</gene>
<keyword evidence="4 16" id="KW-0349">Heme</keyword>
<evidence type="ECO:0000256" key="3">
    <source>
        <dbReference type="ARBA" id="ARBA00022448"/>
    </source>
</evidence>
<keyword evidence="9 17" id="KW-0249">Electron transport</keyword>
<keyword evidence="3 17" id="KW-0813">Transport</keyword>
<evidence type="ECO:0000256" key="12">
    <source>
        <dbReference type="ARBA" id="ARBA00023128"/>
    </source>
</evidence>
<protein>
    <recommendedName>
        <fullName evidence="2 17">Cytochrome b</fullName>
    </recommendedName>
</protein>
<feature type="transmembrane region" description="Helical" evidence="17">
    <location>
        <begin position="179"/>
        <end position="201"/>
    </location>
</feature>
<evidence type="ECO:0000256" key="1">
    <source>
        <dbReference type="ARBA" id="ARBA00004448"/>
    </source>
</evidence>
<dbReference type="GO" id="GO:0045275">
    <property type="term" value="C:respiratory chain complex III"/>
    <property type="evidence" value="ECO:0007669"/>
    <property type="project" value="InterPro"/>
</dbReference>
<dbReference type="PANTHER" id="PTHR19271">
    <property type="entry name" value="CYTOCHROME B"/>
    <property type="match status" value="1"/>
</dbReference>
<dbReference type="InterPro" id="IPR036150">
    <property type="entry name" value="Cyt_b/b6_C_sf"/>
</dbReference>
<feature type="transmembrane region" description="Helical" evidence="17">
    <location>
        <begin position="222"/>
        <end position="248"/>
    </location>
</feature>
<feature type="transmembrane region" description="Helical" evidence="17">
    <location>
        <begin position="141"/>
        <end position="159"/>
    </location>
</feature>
<keyword evidence="13 17" id="KW-0472">Membrane</keyword>
<dbReference type="PROSITE" id="PS51003">
    <property type="entry name" value="CYTB_CTER"/>
    <property type="match status" value="1"/>
</dbReference>
<dbReference type="PANTHER" id="PTHR19271:SF16">
    <property type="entry name" value="CYTOCHROME B"/>
    <property type="match status" value="1"/>
</dbReference>
<feature type="transmembrane region" description="Helical" evidence="17">
    <location>
        <begin position="114"/>
        <end position="134"/>
    </location>
</feature>
<evidence type="ECO:0000256" key="4">
    <source>
        <dbReference type="ARBA" id="ARBA00022617"/>
    </source>
</evidence>
<dbReference type="InterPro" id="IPR005797">
    <property type="entry name" value="Cyt_b/b6_N"/>
</dbReference>
<dbReference type="InterPro" id="IPR030689">
    <property type="entry name" value="Cytochrome_b"/>
</dbReference>
<dbReference type="AlphaFoldDB" id="A0A2C9DSD2"/>
<keyword evidence="10 17" id="KW-1133">Transmembrane helix</keyword>
<comment type="subcellular location">
    <subcellularLocation>
        <location evidence="1">Mitochondrion inner membrane</location>
        <topology evidence="1">Multi-pass membrane protein</topology>
    </subcellularLocation>
</comment>
<dbReference type="GO" id="GO:0008121">
    <property type="term" value="F:quinol-cytochrome-c reductase activity"/>
    <property type="evidence" value="ECO:0007669"/>
    <property type="project" value="InterPro"/>
</dbReference>
<dbReference type="Gene3D" id="1.20.810.10">
    <property type="entry name" value="Cytochrome Bc1 Complex, Chain C"/>
    <property type="match status" value="1"/>
</dbReference>
<keyword evidence="6 17" id="KW-0812">Transmembrane</keyword>
<keyword evidence="12 17" id="KW-0496">Mitochondrion</keyword>
<evidence type="ECO:0000259" key="18">
    <source>
        <dbReference type="PROSITE" id="PS51002"/>
    </source>
</evidence>
<feature type="binding site" description="axial binding residue" evidence="16">
    <location>
        <position position="197"/>
    </location>
    <ligand>
        <name>heme b</name>
        <dbReference type="ChEBI" id="CHEBI:60344"/>
        <label>b566</label>
    </ligand>
    <ligandPart>
        <name>Fe</name>
        <dbReference type="ChEBI" id="CHEBI:18248"/>
    </ligandPart>
</feature>
<dbReference type="Pfam" id="PF00033">
    <property type="entry name" value="Cytochrome_B"/>
    <property type="match status" value="1"/>
</dbReference>
<dbReference type="GO" id="GO:0005743">
    <property type="term" value="C:mitochondrial inner membrane"/>
    <property type="evidence" value="ECO:0007669"/>
    <property type="project" value="UniProtKB-SubCell"/>
</dbReference>
<evidence type="ECO:0000256" key="10">
    <source>
        <dbReference type="ARBA" id="ARBA00022989"/>
    </source>
</evidence>
<dbReference type="InterPro" id="IPR048259">
    <property type="entry name" value="Cytochrome_b_N_euk/bac"/>
</dbReference>
<dbReference type="SUPFAM" id="SSF81342">
    <property type="entry name" value="Transmembrane di-heme cytochromes"/>
    <property type="match status" value="1"/>
</dbReference>
<feature type="transmembrane region" description="Helical" evidence="17">
    <location>
        <begin position="76"/>
        <end position="94"/>
    </location>
</feature>
<dbReference type="GO" id="GO:0006122">
    <property type="term" value="P:mitochondrial electron transport, ubiquinol to cytochrome c"/>
    <property type="evidence" value="ECO:0007669"/>
    <property type="project" value="TreeGrafter"/>
</dbReference>
<dbReference type="PROSITE" id="PS51002">
    <property type="entry name" value="CYTB_NTER"/>
    <property type="match status" value="1"/>
</dbReference>
<dbReference type="InterPro" id="IPR016174">
    <property type="entry name" value="Di-haem_cyt_TM"/>
</dbReference>
<sequence length="392" mass="43862">MRILKSHPLLKLANGYLIDASQPSNLSYMWNFGSLLAVCLIIQIVTGVTLAMHYNPSVLEAFNSVEHIMRDVSNGWLIRYLHANTASAFFFLVYLHMGRGIYYGSYRAPRTLTWAIGTIIFIALVVTAFLGYVLPYGQMSLWGATVITNLISAVPWIGQDIVEFIWGGFSVNNATLNRFFALHFVLPFILAALVLMHMIALHDTAGSGNPLGLSGNYDRVPMAPYFLFKDLITIFIFIFVLSTFVFFMPNVLGDSDNYIMANPMQTPPAIVPEWYLLPFYAILRSIPNKLLGVIAMLSAILIILSLPIVDLGRSRGLQFRPLSKIAFFVFVANFLILMQLGAKHVEDPFILFGQISTVLYFGHFLFIVPTIAILENTLIDLNSKKLEVGVQC</sequence>
<dbReference type="EMBL" id="KY575058">
    <property type="protein sequence ID" value="ATI20575.1"/>
    <property type="molecule type" value="Genomic_DNA"/>
</dbReference>
<feature type="transmembrane region" description="Helical" evidence="17">
    <location>
        <begin position="290"/>
        <end position="309"/>
    </location>
</feature>
<evidence type="ECO:0000256" key="7">
    <source>
        <dbReference type="ARBA" id="ARBA00022723"/>
    </source>
</evidence>
<dbReference type="InterPro" id="IPR048260">
    <property type="entry name" value="Cytochrome_b_C_euk/bac"/>
</dbReference>
<dbReference type="GO" id="GO:0046872">
    <property type="term" value="F:metal ion binding"/>
    <property type="evidence" value="ECO:0007669"/>
    <property type="project" value="UniProtKB-UniRule"/>
</dbReference>
<keyword evidence="8" id="KW-0999">Mitochondrion inner membrane</keyword>
<dbReference type="SUPFAM" id="SSF81648">
    <property type="entry name" value="a domain/subunit of cytochrome bc1 complex (Ubiquinol-cytochrome c reductase)"/>
    <property type="match status" value="1"/>
</dbReference>
<feature type="transmembrane region" description="Helical" evidence="17">
    <location>
        <begin position="32"/>
        <end position="55"/>
    </location>
</feature>
<feature type="binding site" description="axial binding residue" evidence="16">
    <location>
        <position position="82"/>
    </location>
    <ligand>
        <name>heme b</name>
        <dbReference type="ChEBI" id="CHEBI:60344"/>
        <label>b562</label>
    </ligand>
    <ligandPart>
        <name>Fe</name>
        <dbReference type="ChEBI" id="CHEBI:18248"/>
    </ligandPart>
</feature>
<dbReference type="Pfam" id="PF00032">
    <property type="entry name" value="Cytochrom_B_C"/>
    <property type="match status" value="1"/>
</dbReference>
<feature type="binding site" description="axial binding residue" evidence="16">
    <location>
        <position position="183"/>
    </location>
    <ligand>
        <name>heme b</name>
        <dbReference type="ChEBI" id="CHEBI:60344"/>
        <label>b562</label>
    </ligand>
    <ligandPart>
        <name>Fe</name>
        <dbReference type="ChEBI" id="CHEBI:18248"/>
    </ligandPart>
</feature>
<evidence type="ECO:0000256" key="14">
    <source>
        <dbReference type="ARBA" id="ARBA00061233"/>
    </source>
</evidence>
<comment type="function">
    <text evidence="17">Component of the ubiquinol-cytochrome c reductase complex (complex III or cytochrome b-c1 complex) that is part of the mitochondrial respiratory chain. The b-c1 complex mediates electron transfer from ubiquinol to cytochrome c. Contributes to the generation of a proton gradient across the mitochondrial membrane that is then used for ATP synthesis.</text>
</comment>